<keyword evidence="2" id="KW-1185">Reference proteome</keyword>
<dbReference type="EMBL" id="BHYK01000010">
    <property type="protein sequence ID" value="GCD10420.1"/>
    <property type="molecule type" value="Genomic_DNA"/>
</dbReference>
<sequence>MIFDFFRLEKKLNKVDGNVSKTIASLVSNMKDITKSNNALQTMGAECSMKKEHYSSVHESIQGKVEANNQIIAKIKEIIS</sequence>
<proteinExistence type="predicted"/>
<dbReference type="RefSeq" id="WP_125001028.1">
    <property type="nucleotide sequence ID" value="NZ_BHYK01000010.1"/>
</dbReference>
<dbReference type="Proteomes" id="UP000287872">
    <property type="component" value="Unassembled WGS sequence"/>
</dbReference>
<evidence type="ECO:0000313" key="1">
    <source>
        <dbReference type="EMBL" id="GCD10420.1"/>
    </source>
</evidence>
<reference evidence="1 2" key="1">
    <citation type="submission" date="2018-11" db="EMBL/GenBank/DDBJ databases">
        <title>Genome sequencing and assembly of Clostridium tagluense strain A121.</title>
        <authorList>
            <person name="Murakami T."/>
            <person name="Segawa T."/>
            <person name="Shcherbakova V.A."/>
            <person name="Mori H."/>
            <person name="Yoshimura Y."/>
        </authorList>
    </citation>
    <scope>NUCLEOTIDE SEQUENCE [LARGE SCALE GENOMIC DNA]</scope>
    <source>
        <strain evidence="1 2">A121</strain>
    </source>
</reference>
<dbReference type="AlphaFoldDB" id="A0A401ULL7"/>
<organism evidence="1 2">
    <name type="scientific">Clostridium tagluense</name>
    <dbReference type="NCBI Taxonomy" id="360422"/>
    <lineage>
        <taxon>Bacteria</taxon>
        <taxon>Bacillati</taxon>
        <taxon>Bacillota</taxon>
        <taxon>Clostridia</taxon>
        <taxon>Eubacteriales</taxon>
        <taxon>Clostridiaceae</taxon>
        <taxon>Clostridium</taxon>
    </lineage>
</organism>
<name>A0A401ULL7_9CLOT</name>
<comment type="caution">
    <text evidence="1">The sequence shown here is derived from an EMBL/GenBank/DDBJ whole genome shotgun (WGS) entry which is preliminary data.</text>
</comment>
<accession>A0A401ULL7</accession>
<evidence type="ECO:0000313" key="2">
    <source>
        <dbReference type="Proteomes" id="UP000287872"/>
    </source>
</evidence>
<gene>
    <name evidence="1" type="ORF">Ctaglu_20430</name>
</gene>
<protein>
    <submittedName>
        <fullName evidence="1">Uncharacterized protein</fullName>
    </submittedName>
</protein>